<evidence type="ECO:0000313" key="1">
    <source>
        <dbReference type="EMBL" id="MDO6425176.1"/>
    </source>
</evidence>
<organism evidence="1 2">
    <name type="scientific">Saccharophagus degradans</name>
    <dbReference type="NCBI Taxonomy" id="86304"/>
    <lineage>
        <taxon>Bacteria</taxon>
        <taxon>Pseudomonadati</taxon>
        <taxon>Pseudomonadota</taxon>
        <taxon>Gammaproteobacteria</taxon>
        <taxon>Cellvibrionales</taxon>
        <taxon>Cellvibrionaceae</taxon>
        <taxon>Saccharophagus</taxon>
    </lineage>
</organism>
<dbReference type="RefSeq" id="WP_303494611.1">
    <property type="nucleotide sequence ID" value="NZ_JAUOPB010000370.1"/>
</dbReference>
<comment type="caution">
    <text evidence="1">The sequence shown here is derived from an EMBL/GenBank/DDBJ whole genome shotgun (WGS) entry which is preliminary data.</text>
</comment>
<sequence>TTDITVTVFFRNPENDTADIIFESKPVDANINVFFETSEVFDIVNGRHTGNVNNQTTSTPSEVLLGWFNCYVMGNGIESISYLDA</sequence>
<protein>
    <submittedName>
        <fullName evidence="1">Uncharacterized protein</fullName>
    </submittedName>
</protein>
<dbReference type="AlphaFoldDB" id="A0AAW7XDU4"/>
<feature type="non-terminal residue" evidence="1">
    <location>
        <position position="1"/>
    </location>
</feature>
<dbReference type="Proteomes" id="UP001169760">
    <property type="component" value="Unassembled WGS sequence"/>
</dbReference>
<proteinExistence type="predicted"/>
<evidence type="ECO:0000313" key="2">
    <source>
        <dbReference type="Proteomes" id="UP001169760"/>
    </source>
</evidence>
<reference evidence="1" key="1">
    <citation type="submission" date="2023-07" db="EMBL/GenBank/DDBJ databases">
        <title>Genome content predicts the carbon catabolic preferences of heterotrophic bacteria.</title>
        <authorList>
            <person name="Gralka M."/>
        </authorList>
    </citation>
    <scope>NUCLEOTIDE SEQUENCE</scope>
    <source>
        <strain evidence="1">I3M17_2</strain>
    </source>
</reference>
<feature type="non-terminal residue" evidence="1">
    <location>
        <position position="85"/>
    </location>
</feature>
<accession>A0AAW7XDU4</accession>
<name>A0AAW7XDU4_9GAMM</name>
<dbReference type="EMBL" id="JAUOPB010000370">
    <property type="protein sequence ID" value="MDO6425176.1"/>
    <property type="molecule type" value="Genomic_DNA"/>
</dbReference>
<gene>
    <name evidence="1" type="ORF">Q4521_22050</name>
</gene>